<name>A0A558ACG1_9PSEU</name>
<organism evidence="4 5">
    <name type="scientific">Amycolatopsis acidiphila</name>
    <dbReference type="NCBI Taxonomy" id="715473"/>
    <lineage>
        <taxon>Bacteria</taxon>
        <taxon>Bacillati</taxon>
        <taxon>Actinomycetota</taxon>
        <taxon>Actinomycetes</taxon>
        <taxon>Pseudonocardiales</taxon>
        <taxon>Pseudonocardiaceae</taxon>
        <taxon>Amycolatopsis</taxon>
    </lineage>
</organism>
<protein>
    <submittedName>
        <fullName evidence="4">Sugar ABC transporter ATP-binding protein</fullName>
    </submittedName>
</protein>
<dbReference type="SMART" id="SM00382">
    <property type="entry name" value="AAA"/>
    <property type="match status" value="1"/>
</dbReference>
<proteinExistence type="predicted"/>
<dbReference type="PANTHER" id="PTHR43790">
    <property type="entry name" value="CARBOHYDRATE TRANSPORT ATP-BINDING PROTEIN MG119-RELATED"/>
    <property type="match status" value="1"/>
</dbReference>
<keyword evidence="2 4" id="KW-0067">ATP-binding</keyword>
<dbReference type="GO" id="GO:0005524">
    <property type="term" value="F:ATP binding"/>
    <property type="evidence" value="ECO:0007669"/>
    <property type="project" value="UniProtKB-KW"/>
</dbReference>
<evidence type="ECO:0000313" key="4">
    <source>
        <dbReference type="EMBL" id="TVT21925.1"/>
    </source>
</evidence>
<gene>
    <name evidence="4" type="ORF">FNH06_15330</name>
</gene>
<dbReference type="InterPro" id="IPR050107">
    <property type="entry name" value="ABC_carbohydrate_import_ATPase"/>
</dbReference>
<evidence type="ECO:0000256" key="2">
    <source>
        <dbReference type="ARBA" id="ARBA00022840"/>
    </source>
</evidence>
<dbReference type="PANTHER" id="PTHR43790:SF8">
    <property type="entry name" value="SUGAR ABC TRANSPORTER ATP-BINDING PROTEIN"/>
    <property type="match status" value="1"/>
</dbReference>
<evidence type="ECO:0000256" key="1">
    <source>
        <dbReference type="ARBA" id="ARBA00022741"/>
    </source>
</evidence>
<dbReference type="InterPro" id="IPR003593">
    <property type="entry name" value="AAA+_ATPase"/>
</dbReference>
<keyword evidence="1" id="KW-0547">Nucleotide-binding</keyword>
<dbReference type="GO" id="GO:0016887">
    <property type="term" value="F:ATP hydrolysis activity"/>
    <property type="evidence" value="ECO:0007669"/>
    <property type="project" value="InterPro"/>
</dbReference>
<dbReference type="SUPFAM" id="SSF52540">
    <property type="entry name" value="P-loop containing nucleoside triphosphate hydrolases"/>
    <property type="match status" value="1"/>
</dbReference>
<dbReference type="PROSITE" id="PS50893">
    <property type="entry name" value="ABC_TRANSPORTER_2"/>
    <property type="match status" value="1"/>
</dbReference>
<dbReference type="RefSeq" id="WP_144638876.1">
    <property type="nucleotide sequence ID" value="NZ_BNAX01000015.1"/>
</dbReference>
<dbReference type="InterPro" id="IPR027417">
    <property type="entry name" value="P-loop_NTPase"/>
</dbReference>
<accession>A0A558ACG1</accession>
<dbReference type="Gene3D" id="3.40.50.300">
    <property type="entry name" value="P-loop containing nucleotide triphosphate hydrolases"/>
    <property type="match status" value="1"/>
</dbReference>
<comment type="caution">
    <text evidence="4">The sequence shown here is derived from an EMBL/GenBank/DDBJ whole genome shotgun (WGS) entry which is preliminary data.</text>
</comment>
<feature type="domain" description="ABC transporter" evidence="3">
    <location>
        <begin position="6"/>
        <end position="248"/>
    </location>
</feature>
<dbReference type="CDD" id="cd03216">
    <property type="entry name" value="ABC_Carb_Monos_I"/>
    <property type="match status" value="1"/>
</dbReference>
<dbReference type="AlphaFoldDB" id="A0A558ACG1"/>
<dbReference type="Proteomes" id="UP000318578">
    <property type="component" value="Unassembled WGS sequence"/>
</dbReference>
<reference evidence="4 5" key="1">
    <citation type="submission" date="2019-07" db="EMBL/GenBank/DDBJ databases">
        <title>New species of Amycolatopsis and Streptomyces.</title>
        <authorList>
            <person name="Duangmal K."/>
            <person name="Teo W.F.A."/>
            <person name="Lipun K."/>
        </authorList>
    </citation>
    <scope>NUCLEOTIDE SEQUENCE [LARGE SCALE GENOMIC DNA]</scope>
    <source>
        <strain evidence="4 5">JCM 30562</strain>
    </source>
</reference>
<evidence type="ECO:0000259" key="3">
    <source>
        <dbReference type="PROSITE" id="PS50893"/>
    </source>
</evidence>
<dbReference type="EMBL" id="VJZA01000022">
    <property type="protein sequence ID" value="TVT21925.1"/>
    <property type="molecule type" value="Genomic_DNA"/>
</dbReference>
<keyword evidence="5" id="KW-1185">Reference proteome</keyword>
<sequence>MSDPLLEARGIVRRFGHVEALRGADFTACAGEIVGLIGDNGAGKSTLVKILSGADQPDEGEILLDGVPVRLDSPHTAREHGIETVYQDLALAADLDPPANLFLGREILRPGFWGKLGFLDKKAMARTADEAIVRLGVTLKDDAAAVAELSGGQRQSVAVARAAMWAKKVIFMDEPTAALGVVQQRGVLDLIRRVRDQGITVVLISHNMQQVLEICDRVEVLRLGSRVGRLGTDGTSVEDLVSAMTGGTVKEQQP</sequence>
<dbReference type="InterPro" id="IPR003439">
    <property type="entry name" value="ABC_transporter-like_ATP-bd"/>
</dbReference>
<dbReference type="OrthoDB" id="7875923at2"/>
<evidence type="ECO:0000313" key="5">
    <source>
        <dbReference type="Proteomes" id="UP000318578"/>
    </source>
</evidence>
<dbReference type="Pfam" id="PF00005">
    <property type="entry name" value="ABC_tran"/>
    <property type="match status" value="1"/>
</dbReference>